<dbReference type="Gene3D" id="3.40.50.2000">
    <property type="entry name" value="Glycogen Phosphorylase B"/>
    <property type="match status" value="2"/>
</dbReference>
<dbReference type="PANTHER" id="PTHR46401:SF2">
    <property type="entry name" value="GLYCOSYLTRANSFERASE WBBK-RELATED"/>
    <property type="match status" value="1"/>
</dbReference>
<gene>
    <name evidence="4" type="ORF">JOC77_000882</name>
</gene>
<dbReference type="CDD" id="cd03801">
    <property type="entry name" value="GT4_PimA-like"/>
    <property type="match status" value="1"/>
</dbReference>
<evidence type="ECO:0000313" key="4">
    <source>
        <dbReference type="EMBL" id="MBM7691477.1"/>
    </source>
</evidence>
<accession>A0ABS2QE77</accession>
<dbReference type="PANTHER" id="PTHR46401">
    <property type="entry name" value="GLYCOSYLTRANSFERASE WBBK-RELATED"/>
    <property type="match status" value="1"/>
</dbReference>
<dbReference type="Pfam" id="PF13524">
    <property type="entry name" value="Glyco_trans_1_2"/>
    <property type="match status" value="1"/>
</dbReference>
<dbReference type="SUPFAM" id="SSF53756">
    <property type="entry name" value="UDP-Glycosyltransferase/glycogen phosphorylase"/>
    <property type="match status" value="1"/>
</dbReference>
<keyword evidence="5" id="KW-1185">Reference proteome</keyword>
<organism evidence="4 5">
    <name type="scientific">Peribacillus deserti</name>
    <dbReference type="NCBI Taxonomy" id="673318"/>
    <lineage>
        <taxon>Bacteria</taxon>
        <taxon>Bacillati</taxon>
        <taxon>Bacillota</taxon>
        <taxon>Bacilli</taxon>
        <taxon>Bacillales</taxon>
        <taxon>Bacillaceae</taxon>
        <taxon>Peribacillus</taxon>
    </lineage>
</organism>
<protein>
    <submittedName>
        <fullName evidence="4">Glycosyltransferase involved in cell wall biosynthesis</fullName>
    </submittedName>
</protein>
<dbReference type="InterPro" id="IPR028098">
    <property type="entry name" value="Glyco_trans_4-like_N"/>
</dbReference>
<feature type="domain" description="Spore protein YkvP/CgeB glycosyl transferase-like" evidence="3">
    <location>
        <begin position="238"/>
        <end position="380"/>
    </location>
</feature>
<proteinExistence type="predicted"/>
<dbReference type="Proteomes" id="UP000823486">
    <property type="component" value="Unassembled WGS sequence"/>
</dbReference>
<evidence type="ECO:0000313" key="5">
    <source>
        <dbReference type="Proteomes" id="UP000823486"/>
    </source>
</evidence>
<sequence length="389" mass="45541">MKKILVLNHFPTIWPPTSGGTLRYFYLYKELSHYFDITLLSQSHEHKGGLFQFSPTFREYKVQKDPQYNELTIDSHSRKSSYEIELIKHFELTKQPSSYRKHFKYFYEKSDLIIHESPYLLNYDVYLGLDQKPRIYNSHNHEYTLASQIWKNEYARKYLPALNKLEKKLVTYADLVFATSEAERDDFISVYRINPKKVKLAPNGIHPKPKVRYKKKKNSRPSAFFIGAEYPPNMEAAEFIIHHLAQKCPDIDFKIAGGCCTPFSNIRKANVTLLGRVPHNQKLRLFNEADIAVNPMFTGAGTNLKTLEFLSEGIPLFSTQHGVRGLNLIHSKHYIHADKEDFADKINRTVRDKKLLKYLSYQGQKYVYAKFSWSHIAKSIREEIQKLSF</sequence>
<evidence type="ECO:0000259" key="3">
    <source>
        <dbReference type="Pfam" id="PF13524"/>
    </source>
</evidence>
<name>A0ABS2QE77_9BACI</name>
<dbReference type="EMBL" id="JAFBFI010000002">
    <property type="protein sequence ID" value="MBM7691477.1"/>
    <property type="molecule type" value="Genomic_DNA"/>
</dbReference>
<reference evidence="4 5" key="1">
    <citation type="submission" date="2021-01" db="EMBL/GenBank/DDBJ databases">
        <title>Genomic Encyclopedia of Type Strains, Phase IV (KMG-IV): sequencing the most valuable type-strain genomes for metagenomic binning, comparative biology and taxonomic classification.</title>
        <authorList>
            <person name="Goeker M."/>
        </authorList>
    </citation>
    <scope>NUCLEOTIDE SEQUENCE [LARGE SCALE GENOMIC DNA]</scope>
    <source>
        <strain evidence="4 5">DSM 105482</strain>
    </source>
</reference>
<keyword evidence="1" id="KW-0808">Transferase</keyword>
<feature type="domain" description="Glycosyltransferase subfamily 4-like N-terminal" evidence="2">
    <location>
        <begin position="98"/>
        <end position="207"/>
    </location>
</feature>
<evidence type="ECO:0000256" key="1">
    <source>
        <dbReference type="ARBA" id="ARBA00022679"/>
    </source>
</evidence>
<evidence type="ECO:0000259" key="2">
    <source>
        <dbReference type="Pfam" id="PF13439"/>
    </source>
</evidence>
<comment type="caution">
    <text evidence="4">The sequence shown here is derived from an EMBL/GenBank/DDBJ whole genome shotgun (WGS) entry which is preliminary data.</text>
</comment>
<dbReference type="Pfam" id="PF13439">
    <property type="entry name" value="Glyco_transf_4"/>
    <property type="match status" value="1"/>
</dbReference>
<dbReference type="RefSeq" id="WP_204539020.1">
    <property type="nucleotide sequence ID" value="NZ_JAFBFI010000002.1"/>
</dbReference>
<dbReference type="InterPro" id="IPR055259">
    <property type="entry name" value="YkvP/CgeB_Glyco_trans-like"/>
</dbReference>